<proteinExistence type="predicted"/>
<accession>A0A2V3DTU7</accession>
<keyword evidence="2" id="KW-1185">Reference proteome</keyword>
<dbReference type="AlphaFoldDB" id="A0A2V3DTU7"/>
<organism evidence="1 2">
    <name type="scientific">Arthrobacter psychrochitiniphilus</name>
    <dbReference type="NCBI Taxonomy" id="291045"/>
    <lineage>
        <taxon>Bacteria</taxon>
        <taxon>Bacillati</taxon>
        <taxon>Actinomycetota</taxon>
        <taxon>Actinomycetes</taxon>
        <taxon>Micrococcales</taxon>
        <taxon>Micrococcaceae</taxon>
        <taxon>Arthrobacter</taxon>
    </lineage>
</organism>
<evidence type="ECO:0000313" key="1">
    <source>
        <dbReference type="EMBL" id="PXA66855.1"/>
    </source>
</evidence>
<comment type="caution">
    <text evidence="1">The sequence shown here is derived from an EMBL/GenBank/DDBJ whole genome shotgun (WGS) entry which is preliminary data.</text>
</comment>
<gene>
    <name evidence="1" type="ORF">CVS29_04645</name>
</gene>
<reference evidence="1 2" key="1">
    <citation type="submission" date="2018-05" db="EMBL/GenBank/DDBJ databases">
        <title>Genetic diversity of glacier-inhabiting Cryobacterium bacteria in China and description of Cryobacterium mengkeensis sp. nov. and Arthrobacter glacialis sp. nov.</title>
        <authorList>
            <person name="Liu Q."/>
            <person name="Xin Y.-H."/>
        </authorList>
    </citation>
    <scope>NUCLEOTIDE SEQUENCE [LARGE SCALE GENOMIC DNA]</scope>
    <source>
        <strain evidence="1 2">GP3</strain>
    </source>
</reference>
<dbReference type="RefSeq" id="WP_110105169.1">
    <property type="nucleotide sequence ID" value="NZ_JACBZZ010000001.1"/>
</dbReference>
<dbReference type="OrthoDB" id="3169698at2"/>
<name>A0A2V3DTU7_9MICC</name>
<protein>
    <submittedName>
        <fullName evidence="1">Uncharacterized protein</fullName>
    </submittedName>
</protein>
<dbReference type="EMBL" id="QHLZ01000002">
    <property type="protein sequence ID" value="PXA66855.1"/>
    <property type="molecule type" value="Genomic_DNA"/>
</dbReference>
<dbReference type="Proteomes" id="UP000246303">
    <property type="component" value="Unassembled WGS sequence"/>
</dbReference>
<dbReference type="InterPro" id="IPR046671">
    <property type="entry name" value="DUF6541"/>
</dbReference>
<evidence type="ECO:0000313" key="2">
    <source>
        <dbReference type="Proteomes" id="UP000246303"/>
    </source>
</evidence>
<dbReference type="Pfam" id="PF20176">
    <property type="entry name" value="DUF6541"/>
    <property type="match status" value="1"/>
</dbReference>
<sequence>MSSWFEAVPAFALALLILALPGVAVLMALRIRGLMALFLAPAVSVSVLAVSAVVAPLIHLPWGIPVVLLGTAVATVAAWVARRLIPALNNILLIAGPRSRVGLGAALAGAGVSLAITTLLLLLVAPTPEQFTQGYDSVFHLNAVTHAVDTKNASSFAISSFILPTIKSSFYPGAWHGLVSLLILVSGISVPAATNLIWLAVAGLVWPLSAMFLTRTLFGPRPLLLISAGVLAAAFPAFPWLLLQYGSAYPNFLSNALVPVGIALVLLILRPSVHRGLEPAQALTLVALFLPGAITAQPNGVFSILLVLTPLLAYLIFSWLRTGYRRGHRHGWMRVALLLLVIAVAAAGLSVLPQIRSLFTYTSPAFLFFPLALLRNFTHAPAPIWFPALALTVLMLVGVRAGFRRPGLRWLPAALVLLAFTYPLTAGTNLPLANIVMAPWWDNPERIAALMPLLAVPLAALGLVQLVDFLSTKLRTRNLSPAVWRRKGKLSTAAGLAVVLAFSNPGLWQMQGQVGIMFEVPAEPNGLAQIDAQELALIHRLPNYTTAEDVIANNPYNGSALAMALADRHMLFPYSSQGDLSPDLYTLRFWLNRVGSDQEVCAAAKRQGVTFLLDFGTDYIPAFNDPRSLYPGITLAADSDAFTLVASEGHAKLYKLTTCAGVQL</sequence>